<reference evidence="3 4" key="1">
    <citation type="journal article" date="2013" name="Genome Announc.">
        <title>Draft Genome Sequence of a Benzothiophene-Desulfurizing Bacterium, Gordona terrae Strain C-6.</title>
        <authorList>
            <person name="Wang W."/>
            <person name="Ma T."/>
            <person name="Ren Y."/>
            <person name="Li G."/>
        </authorList>
    </citation>
    <scope>NUCLEOTIDE SEQUENCE [LARGE SCALE GENOMIC DNA]</scope>
    <source>
        <strain evidence="3 4">C-6</strain>
    </source>
</reference>
<evidence type="ECO:0000259" key="2">
    <source>
        <dbReference type="PROSITE" id="PS50937"/>
    </source>
</evidence>
<dbReference type="InterPro" id="IPR047057">
    <property type="entry name" value="MerR_fam"/>
</dbReference>
<dbReference type="PATRIC" id="fig|1316928.3.peg.4048"/>
<dbReference type="SUPFAM" id="SSF46955">
    <property type="entry name" value="Putative DNA-binding domain"/>
    <property type="match status" value="1"/>
</dbReference>
<dbReference type="PANTHER" id="PTHR30204:SF93">
    <property type="entry name" value="HTH MERR-TYPE DOMAIN-CONTAINING PROTEIN"/>
    <property type="match status" value="1"/>
</dbReference>
<dbReference type="EMBL" id="AQPW01000035">
    <property type="protein sequence ID" value="EON30948.1"/>
    <property type="molecule type" value="Genomic_DNA"/>
</dbReference>
<accession>R7Y4H0</accession>
<dbReference type="PANTHER" id="PTHR30204">
    <property type="entry name" value="REDOX-CYCLING DRUG-SENSING TRANSCRIPTIONAL ACTIVATOR SOXR"/>
    <property type="match status" value="1"/>
</dbReference>
<protein>
    <submittedName>
        <fullName evidence="3">Putative transcriptional regulator</fullName>
    </submittedName>
</protein>
<dbReference type="SUPFAM" id="SSF48371">
    <property type="entry name" value="ARM repeat"/>
    <property type="match status" value="1"/>
</dbReference>
<dbReference type="Gene3D" id="1.10.1660.10">
    <property type="match status" value="1"/>
</dbReference>
<evidence type="ECO:0000313" key="4">
    <source>
        <dbReference type="Proteomes" id="UP000013569"/>
    </source>
</evidence>
<dbReference type="PRINTS" id="PR00040">
    <property type="entry name" value="HTHMERR"/>
</dbReference>
<dbReference type="InterPro" id="IPR011989">
    <property type="entry name" value="ARM-like"/>
</dbReference>
<dbReference type="PROSITE" id="PS50937">
    <property type="entry name" value="HTH_MERR_2"/>
    <property type="match status" value="1"/>
</dbReference>
<keyword evidence="1" id="KW-0238">DNA-binding</keyword>
<dbReference type="InterPro" id="IPR000551">
    <property type="entry name" value="MerR-type_HTH_dom"/>
</dbReference>
<dbReference type="Pfam" id="PF13411">
    <property type="entry name" value="MerR_1"/>
    <property type="match status" value="1"/>
</dbReference>
<dbReference type="Pfam" id="PF13646">
    <property type="entry name" value="HEAT_2"/>
    <property type="match status" value="2"/>
</dbReference>
<comment type="caution">
    <text evidence="3">The sequence shown here is derived from an EMBL/GenBank/DDBJ whole genome shotgun (WGS) entry which is preliminary data.</text>
</comment>
<proteinExistence type="predicted"/>
<dbReference type="InterPro" id="IPR016024">
    <property type="entry name" value="ARM-type_fold"/>
</dbReference>
<sequence length="331" mass="35312">MTVLIGEVAQQTGLSSRMLRHYDSLGLVRPTGRTSGGYREYAAADLERLMHVESLRSLGLSLREVGRALDDPDFEPGSLMDRLIDDTRARIAADTRLLERLQRVAVTGPTEWTSVLDVIGLLRAVQSEHAALRQRAALLAGEVGVSGESLADALLAESDPNVAGALRWALAQRPGGVGRLSDGAADPDPMIRRRAVTALAALAENDQVDAVLHSLLDDPDTMVRRVAALTLGRRGVDAAVDGLVELIAAGDRDVEAAEILAGHEAHRERIVDLLVDRLGADPDAAVRSRLVQALAEIPGTAATSALQKYVCDSDEMVARTAIVVLGRRPSI</sequence>
<dbReference type="SMART" id="SM00567">
    <property type="entry name" value="EZ_HEAT"/>
    <property type="match status" value="3"/>
</dbReference>
<dbReference type="Proteomes" id="UP000013569">
    <property type="component" value="Unassembled WGS sequence"/>
</dbReference>
<dbReference type="GO" id="GO:0003677">
    <property type="term" value="F:DNA binding"/>
    <property type="evidence" value="ECO:0007669"/>
    <property type="project" value="UniProtKB-KW"/>
</dbReference>
<dbReference type="InterPro" id="IPR009061">
    <property type="entry name" value="DNA-bd_dom_put_sf"/>
</dbReference>
<evidence type="ECO:0000256" key="1">
    <source>
        <dbReference type="ARBA" id="ARBA00023125"/>
    </source>
</evidence>
<dbReference type="SMART" id="SM00422">
    <property type="entry name" value="HTH_MERR"/>
    <property type="match status" value="1"/>
</dbReference>
<dbReference type="AlphaFoldDB" id="R7Y4H0"/>
<dbReference type="InterPro" id="IPR004155">
    <property type="entry name" value="PBS_lyase_HEAT"/>
</dbReference>
<evidence type="ECO:0000313" key="3">
    <source>
        <dbReference type="EMBL" id="EON30948.1"/>
    </source>
</evidence>
<dbReference type="PROSITE" id="PS00552">
    <property type="entry name" value="HTH_MERR_1"/>
    <property type="match status" value="1"/>
</dbReference>
<gene>
    <name evidence="3" type="ORF">GTC6_20015</name>
</gene>
<feature type="domain" description="HTH merR-type" evidence="2">
    <location>
        <begin position="1"/>
        <end position="71"/>
    </location>
</feature>
<organism evidence="3 4">
    <name type="scientific">Gordonia terrae C-6</name>
    <dbReference type="NCBI Taxonomy" id="1316928"/>
    <lineage>
        <taxon>Bacteria</taxon>
        <taxon>Bacillati</taxon>
        <taxon>Actinomycetota</taxon>
        <taxon>Actinomycetes</taxon>
        <taxon>Mycobacteriales</taxon>
        <taxon>Gordoniaceae</taxon>
        <taxon>Gordonia</taxon>
    </lineage>
</organism>
<dbReference type="GO" id="GO:0003700">
    <property type="term" value="F:DNA-binding transcription factor activity"/>
    <property type="evidence" value="ECO:0007669"/>
    <property type="project" value="InterPro"/>
</dbReference>
<dbReference type="Gene3D" id="1.25.10.10">
    <property type="entry name" value="Leucine-rich Repeat Variant"/>
    <property type="match status" value="2"/>
</dbReference>
<name>R7Y4H0_9ACTN</name>